<keyword evidence="3" id="KW-1185">Reference proteome</keyword>
<evidence type="ECO:0000313" key="3">
    <source>
        <dbReference type="Proteomes" id="UP000594468"/>
    </source>
</evidence>
<organism evidence="2 3">
    <name type="scientific">Phototrophicus methaneseepsis</name>
    <dbReference type="NCBI Taxonomy" id="2710758"/>
    <lineage>
        <taxon>Bacteria</taxon>
        <taxon>Bacillati</taxon>
        <taxon>Chloroflexota</taxon>
        <taxon>Candidatus Thermofontia</taxon>
        <taxon>Phototrophicales</taxon>
        <taxon>Phototrophicaceae</taxon>
        <taxon>Phototrophicus</taxon>
    </lineage>
</organism>
<dbReference type="PANTHER" id="PTHR34408">
    <property type="entry name" value="FAMILY PROTEIN, PUTATIVE-RELATED"/>
    <property type="match status" value="1"/>
</dbReference>
<gene>
    <name evidence="2" type="ORF">G4Y79_07820</name>
</gene>
<dbReference type="Gene3D" id="2.30.30.40">
    <property type="entry name" value="SH3 Domains"/>
    <property type="match status" value="1"/>
</dbReference>
<dbReference type="Proteomes" id="UP000594468">
    <property type="component" value="Chromosome"/>
</dbReference>
<sequence>MRVPRLGILFALVCSLVTVMFTVSAQFGVRAVVINEFSNIRLIPAIGAEVLDTVEAGYVFETVTARSADAQWIRVIYASNEGWVNIAPLLILEGDVEALPVADPRSIPYGGFDAPRSGYLNNFGGASVAGRATAGLRIRSGPSRAYITIGNINRNEGIMLTGRFADTSWYQVLYDGTVGWVAARYVEVLDGNINALPVDGIVAESPPIITDSGEDYIALLRLMLERLDLAQPSLDQIRASWTDAALTGRAQCTSYPARPSDIAIAQPLLAANYVELEPIQRDFNDAMFNIRFAIDLFIEVCNQPGTENLVGQATAAGALEAINLAERQFASLRDRITPLLPSGEPGIDECLLNFNGRTEILPVIRIGQIYLEEFGIRKNVAGYCFDALEGQVLDFQALPVPGSSVSLFMSISPLDSPKDFVSLGEGAPYTRLNVSNITIPRLTRYVLIIAHLGDAAPGVGQFAFRLQDTTFAPVVELLIWNPDTNAFELTTDPEALYDAGLGPAPATPDPLLTPGGGAQPDVVCPSLAFTCIQFVSCSEAYACYDAGNFSLDADADGVPCEAELACQPR</sequence>
<dbReference type="RefSeq" id="WP_195172333.1">
    <property type="nucleotide sequence ID" value="NZ_CP062983.1"/>
</dbReference>
<feature type="domain" description="SH3b" evidence="1">
    <location>
        <begin position="123"/>
        <end position="190"/>
    </location>
</feature>
<accession>A0A7S8IF24</accession>
<dbReference type="InterPro" id="IPR052354">
    <property type="entry name" value="Cell_Wall_Dynamics_Protein"/>
</dbReference>
<protein>
    <submittedName>
        <fullName evidence="2">SH3 domain-containing protein</fullName>
    </submittedName>
</protein>
<name>A0A7S8IF24_9CHLR</name>
<dbReference type="Pfam" id="PF08239">
    <property type="entry name" value="SH3_3"/>
    <property type="match status" value="1"/>
</dbReference>
<dbReference type="InterPro" id="IPR036028">
    <property type="entry name" value="SH3-like_dom_sf"/>
</dbReference>
<dbReference type="InterPro" id="IPR003646">
    <property type="entry name" value="SH3-like_bac-type"/>
</dbReference>
<evidence type="ECO:0000313" key="2">
    <source>
        <dbReference type="EMBL" id="QPC84270.1"/>
    </source>
</evidence>
<reference evidence="2 3" key="1">
    <citation type="submission" date="2020-02" db="EMBL/GenBank/DDBJ databases">
        <authorList>
            <person name="Zheng R.K."/>
            <person name="Sun C.M."/>
        </authorList>
    </citation>
    <scope>NUCLEOTIDE SEQUENCE [LARGE SCALE GENOMIC DNA]</scope>
    <source>
        <strain evidence="3">rifampicinis</strain>
    </source>
</reference>
<dbReference type="PANTHER" id="PTHR34408:SF1">
    <property type="entry name" value="GLYCOSYL HYDROLASE FAMILY 19 DOMAIN-CONTAINING PROTEIN HI_1415"/>
    <property type="match status" value="1"/>
</dbReference>
<dbReference type="SMART" id="SM00287">
    <property type="entry name" value="SH3b"/>
    <property type="match status" value="2"/>
</dbReference>
<evidence type="ECO:0000259" key="1">
    <source>
        <dbReference type="PROSITE" id="PS51781"/>
    </source>
</evidence>
<dbReference type="PROSITE" id="PS51781">
    <property type="entry name" value="SH3B"/>
    <property type="match status" value="1"/>
</dbReference>
<proteinExistence type="predicted"/>
<dbReference type="KEGG" id="pmet:G4Y79_07820"/>
<dbReference type="AlphaFoldDB" id="A0A7S8IF24"/>
<dbReference type="SUPFAM" id="SSF50044">
    <property type="entry name" value="SH3-domain"/>
    <property type="match status" value="1"/>
</dbReference>
<dbReference type="EMBL" id="CP062983">
    <property type="protein sequence ID" value="QPC84270.1"/>
    <property type="molecule type" value="Genomic_DNA"/>
</dbReference>